<dbReference type="SUPFAM" id="SSF52540">
    <property type="entry name" value="P-loop containing nucleoside triphosphate hydrolases"/>
    <property type="match status" value="2"/>
</dbReference>
<evidence type="ECO:0000256" key="4">
    <source>
        <dbReference type="ARBA" id="ARBA00022737"/>
    </source>
</evidence>
<protein>
    <submittedName>
        <fullName evidence="10">Sugar ABC transporter ATP-binding protein</fullName>
    </submittedName>
</protein>
<evidence type="ECO:0000256" key="2">
    <source>
        <dbReference type="ARBA" id="ARBA00022448"/>
    </source>
</evidence>
<evidence type="ECO:0000256" key="3">
    <source>
        <dbReference type="ARBA" id="ARBA00022475"/>
    </source>
</evidence>
<evidence type="ECO:0000256" key="6">
    <source>
        <dbReference type="ARBA" id="ARBA00022840"/>
    </source>
</evidence>
<evidence type="ECO:0000256" key="5">
    <source>
        <dbReference type="ARBA" id="ARBA00022741"/>
    </source>
</evidence>
<dbReference type="CDD" id="cd03215">
    <property type="entry name" value="ABC_Carb_Monos_II"/>
    <property type="match status" value="1"/>
</dbReference>
<gene>
    <name evidence="10" type="ORF">PUP29_05460</name>
</gene>
<dbReference type="AlphaFoldDB" id="A0AAU8ACV2"/>
<dbReference type="EMBL" id="CP117826">
    <property type="protein sequence ID" value="XCC63361.1"/>
    <property type="molecule type" value="Genomic_DNA"/>
</dbReference>
<keyword evidence="5" id="KW-0547">Nucleotide-binding</keyword>
<evidence type="ECO:0000256" key="1">
    <source>
        <dbReference type="ARBA" id="ARBA00004202"/>
    </source>
</evidence>
<dbReference type="InterPro" id="IPR003593">
    <property type="entry name" value="AAA+_ATPase"/>
</dbReference>
<name>A0AAU8ACV2_9FIRM</name>
<dbReference type="GO" id="GO:0005524">
    <property type="term" value="F:ATP binding"/>
    <property type="evidence" value="ECO:0007669"/>
    <property type="project" value="UniProtKB-KW"/>
</dbReference>
<evidence type="ECO:0000259" key="9">
    <source>
        <dbReference type="PROSITE" id="PS50893"/>
    </source>
</evidence>
<reference evidence="10" key="1">
    <citation type="submission" date="2023-02" db="EMBL/GenBank/DDBJ databases">
        <title>Gut commensal Christensenella minuta modulates host metabolism via a new class of secondary bile acids.</title>
        <authorList>
            <person name="Liu C."/>
        </authorList>
    </citation>
    <scope>NUCLEOTIDE SEQUENCE</scope>
    <source>
        <strain evidence="10">CA70</strain>
    </source>
</reference>
<dbReference type="PANTHER" id="PTHR43790:SF9">
    <property type="entry name" value="GALACTOFURANOSE TRANSPORTER ATP-BINDING PROTEIN YTFR"/>
    <property type="match status" value="1"/>
</dbReference>
<evidence type="ECO:0000313" key="10">
    <source>
        <dbReference type="EMBL" id="XCC63361.1"/>
    </source>
</evidence>
<evidence type="ECO:0000256" key="8">
    <source>
        <dbReference type="ARBA" id="ARBA00023136"/>
    </source>
</evidence>
<dbReference type="Gene3D" id="3.40.50.300">
    <property type="entry name" value="P-loop containing nucleotide triphosphate hydrolases"/>
    <property type="match status" value="2"/>
</dbReference>
<dbReference type="PROSITE" id="PS50893">
    <property type="entry name" value="ABC_TRANSPORTER_2"/>
    <property type="match status" value="2"/>
</dbReference>
<dbReference type="PANTHER" id="PTHR43790">
    <property type="entry name" value="CARBOHYDRATE TRANSPORT ATP-BINDING PROTEIN MG119-RELATED"/>
    <property type="match status" value="1"/>
</dbReference>
<evidence type="ECO:0000256" key="7">
    <source>
        <dbReference type="ARBA" id="ARBA00022967"/>
    </source>
</evidence>
<dbReference type="InterPro" id="IPR050107">
    <property type="entry name" value="ABC_carbohydrate_import_ATPase"/>
</dbReference>
<feature type="domain" description="ABC transporter" evidence="9">
    <location>
        <begin position="9"/>
        <end position="244"/>
    </location>
</feature>
<dbReference type="SMART" id="SM00382">
    <property type="entry name" value="AAA"/>
    <property type="match status" value="2"/>
</dbReference>
<keyword evidence="7" id="KW-1278">Translocase</keyword>
<keyword evidence="3" id="KW-1003">Cell membrane</keyword>
<dbReference type="RefSeq" id="WP_079546771.1">
    <property type="nucleotide sequence ID" value="NZ_CP117826.1"/>
</dbReference>
<keyword evidence="8" id="KW-0472">Membrane</keyword>
<sequence length="504" mass="56511">MSEEKRVLLEMRDICKSFIGVNALKGVDLVVREGEVHALEGENGAGKSVLIKILTGIYQKDAGTIRFDGKEVNFTSPAQAQEAGIRPIYQELTICPMLSVAENMFMGNEIKKRGLIDWRATYKRAEEILQSVNLNIDVRQPMGQLSAAMQQMVAIAMAVSLDAKLIIMDEATSSLDDKEVQSLLNIVKELQKKNIAIIFITHRMNEIYEVCERCTVLKDGEFIGCYDLDKLPKLELISKMVGRDASTIVNFKKQYNSDIESNEVICEFKNVAQGLRLKNIEFELKKGEVLGFAGLLGSGRTETGEVLFGIRKYTGSITVKGKEVHYANAGQAMKDNIVLCPEERKRDAIFPDMSIEDNITIPIMNKISRLGFIDRKKQAELVDKYIQMLKIKTPNKEQLIKFLSGGNQQKCIIARAMCCDPEIIILDEPTRGIDVGAKYEIEMLIQDIAKSGISVIMISSILEELERDCDRVVIMREGIVVGELLHEDITEENIIHTISEAHTN</sequence>
<dbReference type="CDD" id="cd03216">
    <property type="entry name" value="ABC_Carb_Monos_I"/>
    <property type="match status" value="1"/>
</dbReference>
<keyword evidence="2" id="KW-0813">Transport</keyword>
<proteinExistence type="predicted"/>
<dbReference type="Pfam" id="PF00005">
    <property type="entry name" value="ABC_tran"/>
    <property type="match status" value="2"/>
</dbReference>
<organism evidence="10">
    <name type="scientific">Christensenella massiliensis</name>
    <dbReference type="NCBI Taxonomy" id="1805714"/>
    <lineage>
        <taxon>Bacteria</taxon>
        <taxon>Bacillati</taxon>
        <taxon>Bacillota</taxon>
        <taxon>Clostridia</taxon>
        <taxon>Christensenellales</taxon>
        <taxon>Christensenellaceae</taxon>
        <taxon>Christensenella</taxon>
    </lineage>
</organism>
<keyword evidence="6 10" id="KW-0067">ATP-binding</keyword>
<dbReference type="GO" id="GO:0005886">
    <property type="term" value="C:plasma membrane"/>
    <property type="evidence" value="ECO:0007669"/>
    <property type="project" value="UniProtKB-SubCell"/>
</dbReference>
<comment type="subcellular location">
    <subcellularLocation>
        <location evidence="1">Cell membrane</location>
        <topology evidence="1">Peripheral membrane protein</topology>
    </subcellularLocation>
</comment>
<dbReference type="InterPro" id="IPR003439">
    <property type="entry name" value="ABC_transporter-like_ATP-bd"/>
</dbReference>
<accession>A0AAU8ACV2</accession>
<dbReference type="InterPro" id="IPR027417">
    <property type="entry name" value="P-loop_NTPase"/>
</dbReference>
<feature type="domain" description="ABC transporter" evidence="9">
    <location>
        <begin position="259"/>
        <end position="502"/>
    </location>
</feature>
<keyword evidence="4" id="KW-0677">Repeat</keyword>
<dbReference type="FunFam" id="3.40.50.300:FF:000127">
    <property type="entry name" value="Ribose import ATP-binding protein RbsA"/>
    <property type="match status" value="1"/>
</dbReference>
<dbReference type="GO" id="GO:0016887">
    <property type="term" value="F:ATP hydrolysis activity"/>
    <property type="evidence" value="ECO:0007669"/>
    <property type="project" value="InterPro"/>
</dbReference>